<dbReference type="AlphaFoldDB" id="A0A5N7MNG4"/>
<proteinExistence type="predicted"/>
<evidence type="ECO:0000256" key="1">
    <source>
        <dbReference type="SAM" id="SignalP"/>
    </source>
</evidence>
<protein>
    <recommendedName>
        <fullName evidence="4">Peptidase inhibitor I78</fullName>
    </recommendedName>
</protein>
<feature type="signal peptide" evidence="1">
    <location>
        <begin position="1"/>
        <end position="33"/>
    </location>
</feature>
<evidence type="ECO:0000313" key="2">
    <source>
        <dbReference type="EMBL" id="MPR28388.1"/>
    </source>
</evidence>
<feature type="chain" id="PRO_5030135599" description="Peptidase inhibitor I78" evidence="1">
    <location>
        <begin position="34"/>
        <end position="106"/>
    </location>
</feature>
<dbReference type="InterPro" id="IPR021719">
    <property type="entry name" value="Prot_inh_I78"/>
</dbReference>
<dbReference type="RefSeq" id="WP_152714681.1">
    <property type="nucleotide sequence ID" value="NZ_VOSJ01000172.1"/>
</dbReference>
<name>A0A5N7MNG4_9HYPH</name>
<accession>A0A5N7MNG4</accession>
<organism evidence="2 3">
    <name type="scientific">Microvirga tunisiensis</name>
    <dbReference type="NCBI Taxonomy" id="2108360"/>
    <lineage>
        <taxon>Bacteria</taxon>
        <taxon>Pseudomonadati</taxon>
        <taxon>Pseudomonadota</taxon>
        <taxon>Alphaproteobacteria</taxon>
        <taxon>Hyphomicrobiales</taxon>
        <taxon>Methylobacteriaceae</taxon>
        <taxon>Microvirga</taxon>
    </lineage>
</organism>
<evidence type="ECO:0000313" key="3">
    <source>
        <dbReference type="Proteomes" id="UP000403266"/>
    </source>
</evidence>
<dbReference type="Gene3D" id="3.30.10.10">
    <property type="entry name" value="Trypsin Inhibitor V, subunit A"/>
    <property type="match status" value="1"/>
</dbReference>
<dbReference type="EMBL" id="VOSK01000141">
    <property type="protein sequence ID" value="MPR28388.1"/>
    <property type="molecule type" value="Genomic_DNA"/>
</dbReference>
<dbReference type="PROSITE" id="PS51257">
    <property type="entry name" value="PROKAR_LIPOPROTEIN"/>
    <property type="match status" value="1"/>
</dbReference>
<dbReference type="Pfam" id="PF11720">
    <property type="entry name" value="Inhibitor_I78"/>
    <property type="match status" value="1"/>
</dbReference>
<comment type="caution">
    <text evidence="2">The sequence shown here is derived from an EMBL/GenBank/DDBJ whole genome shotgun (WGS) entry which is preliminary data.</text>
</comment>
<dbReference type="OrthoDB" id="8021192at2"/>
<keyword evidence="3" id="KW-1185">Reference proteome</keyword>
<sequence>MRLNIRRDLRFGRRTRTLFTSGLLILSSACGFAQPAPERQACAAGEAQGIVGQPYSPELAERARRTAGAREARKIEPGGAYTTDLDSDRLDIEVDRAGIVTGLCCG</sequence>
<reference evidence="2 3" key="1">
    <citation type="journal article" date="2019" name="Syst. Appl. Microbiol.">
        <title>Microvirga tunisiensis sp. nov., a root nodule symbiotic bacterium isolated from Lupinus micranthus and L. luteus grown in Northern Tunisia.</title>
        <authorList>
            <person name="Msaddak A."/>
            <person name="Rejili M."/>
            <person name="Duran D."/>
            <person name="Mars M."/>
            <person name="Palacios J.M."/>
            <person name="Ruiz-Argueso T."/>
            <person name="Rey L."/>
            <person name="Imperial J."/>
        </authorList>
    </citation>
    <scope>NUCLEOTIDE SEQUENCE [LARGE SCALE GENOMIC DNA]</scope>
    <source>
        <strain evidence="2 3">Lmie10</strain>
    </source>
</reference>
<keyword evidence="1" id="KW-0732">Signal</keyword>
<evidence type="ECO:0008006" key="4">
    <source>
        <dbReference type="Google" id="ProtNLM"/>
    </source>
</evidence>
<dbReference type="Proteomes" id="UP000403266">
    <property type="component" value="Unassembled WGS sequence"/>
</dbReference>
<gene>
    <name evidence="2" type="ORF">FS320_25375</name>
</gene>